<proteinExistence type="predicted"/>
<name>A0A9P4MZL6_9PLEO</name>
<dbReference type="AlphaFoldDB" id="A0A9P4MZL6"/>
<protein>
    <submittedName>
        <fullName evidence="1">Uncharacterized protein</fullName>
    </submittedName>
</protein>
<organism evidence="1 2">
    <name type="scientific">Lojkania enalia</name>
    <dbReference type="NCBI Taxonomy" id="147567"/>
    <lineage>
        <taxon>Eukaryota</taxon>
        <taxon>Fungi</taxon>
        <taxon>Dikarya</taxon>
        <taxon>Ascomycota</taxon>
        <taxon>Pezizomycotina</taxon>
        <taxon>Dothideomycetes</taxon>
        <taxon>Pleosporomycetidae</taxon>
        <taxon>Pleosporales</taxon>
        <taxon>Pleosporales incertae sedis</taxon>
        <taxon>Lojkania</taxon>
    </lineage>
</organism>
<reference evidence="2" key="1">
    <citation type="journal article" date="2020" name="Stud. Mycol.">
        <title>101 Dothideomycetes genomes: A test case for predicting lifestyles and emergence of pathogens.</title>
        <authorList>
            <person name="Haridas S."/>
            <person name="Albert R."/>
            <person name="Binder M."/>
            <person name="Bloem J."/>
            <person name="LaButti K."/>
            <person name="Salamov A."/>
            <person name="Andreopoulos B."/>
            <person name="Baker S."/>
            <person name="Barry K."/>
            <person name="Bills G."/>
            <person name="Bluhm B."/>
            <person name="Cannon C."/>
            <person name="Castanera R."/>
            <person name="Culley D."/>
            <person name="Daum C."/>
            <person name="Ezra D."/>
            <person name="Gonzalez J."/>
            <person name="Henrissat B."/>
            <person name="Kuo A."/>
            <person name="Liang C."/>
            <person name="Lipzen A."/>
            <person name="Lutzoni F."/>
            <person name="Magnuson J."/>
            <person name="Mondo S."/>
            <person name="Nolan M."/>
            <person name="Ohm R."/>
            <person name="Pangilinan J."/>
            <person name="Park H.-J."/>
            <person name="Ramirez L."/>
            <person name="Alfaro M."/>
            <person name="Sun H."/>
            <person name="Tritt A."/>
            <person name="Yoshinaga Y."/>
            <person name="Zwiers L.-H."/>
            <person name="Turgeon B."/>
            <person name="Goodwin S."/>
            <person name="Spatafora J."/>
            <person name="Crous P."/>
            <person name="Grigoriev I."/>
        </authorList>
    </citation>
    <scope>NUCLEOTIDE SEQUENCE [LARGE SCALE GENOMIC DNA]</scope>
    <source>
        <strain evidence="2">CBS 304.66</strain>
    </source>
</reference>
<accession>A0A9P4MZL6</accession>
<evidence type="ECO:0000313" key="2">
    <source>
        <dbReference type="Proteomes" id="UP000800093"/>
    </source>
</evidence>
<gene>
    <name evidence="1" type="ORF">CC78DRAFT_580981</name>
</gene>
<sequence length="161" mass="18054">MHNALYLSPSKGRLLAHTILDEISTWPPLPHPSPVSHSPASQNLSKFVISPIPFFDAYFLEPTISFTVQNFGYGKEARYHISLSISMMVSISTSLVGAVFKFRHVVIPTILISIPKGSAPLIRRQFHITANWNRNFAMNSGAKTGWRDSCRVRAEQETNDE</sequence>
<comment type="caution">
    <text evidence="1">The sequence shown here is derived from an EMBL/GenBank/DDBJ whole genome shotgun (WGS) entry which is preliminary data.</text>
</comment>
<dbReference type="EMBL" id="ML986621">
    <property type="protein sequence ID" value="KAF2263865.1"/>
    <property type="molecule type" value="Genomic_DNA"/>
</dbReference>
<dbReference type="Proteomes" id="UP000800093">
    <property type="component" value="Unassembled WGS sequence"/>
</dbReference>
<keyword evidence="2" id="KW-1185">Reference proteome</keyword>
<evidence type="ECO:0000313" key="1">
    <source>
        <dbReference type="EMBL" id="KAF2263865.1"/>
    </source>
</evidence>